<proteinExistence type="predicted"/>
<comment type="caution">
    <text evidence="1">The sequence shown here is derived from an EMBL/GenBank/DDBJ whole genome shotgun (WGS) entry which is preliminary data.</text>
</comment>
<keyword evidence="2" id="KW-1185">Reference proteome</keyword>
<sequence>MTQTSLLLLALVSMLLRTFVTANRPRLSILNEKSVSYQEYEPLTPDFVFHNYTQTLDHFNYKPESYMTFQQRYIVNSKYWGGPNTSSPIFLYMGAEIDVVIEVGVSGFFPILASRFHGLLVYIEHRYYGTSMPFGSIDEAYKDANTLGFFSLEQALADNAQLILSLKHNLSAENCPVIVVGGSYGGMLASWFHLKYPHIAYGALAASAPILYFKGLTPENGYALVVSNDFNSTSETCYKTIKESWTEIDRVAAQPNGLLKLSQIFNTCLPLNTSQELKDNLEYRYDRMAQYNDDDSLRTFCNASDTIDSDEYVLDKIMAGYNAVFGQRCNHVSSYGLRKDFGWNWQSCTEMVMPMGRGENDTMFQTKPFDMASVTKECDKVFGVTPRPYWAPLEFGGHDIKNVLNKFGSNIIFSNGLRDPYSSGGVLQNISDSIVAIYTKEGHHCWDLHTPVDSDPEWLIAQRMREIKVIEGWLATASIVLFMNNLSSFLICDNIYGACFGLDNTQNPAPITRTHHLPHNRFIAIVGDGAIETMLRLKQLTSSRSAVTLSSRLLLKQEDKVFLPASIPARLTSNRFLDFYQLGNKDAIEKERARLKDEMNRGYFADMAELKEHGGKIATANKVIIPAMAAVKFPQIEVNYSNRKCSKLPITTFGSDAESGKTDVPKATLMCLSFRATSQEMTDSWSAPFVEAFKDSNKVRLYEISFIESWLLSLTPMKKLLLLMLKKSKPQENGVLHKQIAYAFGDHYYFRKELKILNLLTGYMFLLDKFGRIRWQGFGLATPDELSSLLSCASILLEEE</sequence>
<name>A0ACB8YVY5_9ASTR</name>
<dbReference type="Proteomes" id="UP001056120">
    <property type="component" value="Linkage Group LG27"/>
</dbReference>
<gene>
    <name evidence="1" type="ORF">L1987_81889</name>
</gene>
<evidence type="ECO:0000313" key="2">
    <source>
        <dbReference type="Proteomes" id="UP001056120"/>
    </source>
</evidence>
<protein>
    <submittedName>
        <fullName evidence="1">Uncharacterized protein</fullName>
    </submittedName>
</protein>
<reference evidence="2" key="1">
    <citation type="journal article" date="2022" name="Mol. Ecol. Resour.">
        <title>The genomes of chicory, endive, great burdock and yacon provide insights into Asteraceae palaeo-polyploidization history and plant inulin production.</title>
        <authorList>
            <person name="Fan W."/>
            <person name="Wang S."/>
            <person name="Wang H."/>
            <person name="Wang A."/>
            <person name="Jiang F."/>
            <person name="Liu H."/>
            <person name="Zhao H."/>
            <person name="Xu D."/>
            <person name="Zhang Y."/>
        </authorList>
    </citation>
    <scope>NUCLEOTIDE SEQUENCE [LARGE SCALE GENOMIC DNA]</scope>
    <source>
        <strain evidence="2">cv. Yunnan</strain>
    </source>
</reference>
<organism evidence="1 2">
    <name type="scientific">Smallanthus sonchifolius</name>
    <dbReference type="NCBI Taxonomy" id="185202"/>
    <lineage>
        <taxon>Eukaryota</taxon>
        <taxon>Viridiplantae</taxon>
        <taxon>Streptophyta</taxon>
        <taxon>Embryophyta</taxon>
        <taxon>Tracheophyta</taxon>
        <taxon>Spermatophyta</taxon>
        <taxon>Magnoliopsida</taxon>
        <taxon>eudicotyledons</taxon>
        <taxon>Gunneridae</taxon>
        <taxon>Pentapetalae</taxon>
        <taxon>asterids</taxon>
        <taxon>campanulids</taxon>
        <taxon>Asterales</taxon>
        <taxon>Asteraceae</taxon>
        <taxon>Asteroideae</taxon>
        <taxon>Heliantheae alliance</taxon>
        <taxon>Millerieae</taxon>
        <taxon>Smallanthus</taxon>
    </lineage>
</organism>
<evidence type="ECO:0000313" key="1">
    <source>
        <dbReference type="EMBL" id="KAI3688180.1"/>
    </source>
</evidence>
<dbReference type="EMBL" id="CM042044">
    <property type="protein sequence ID" value="KAI3688180.1"/>
    <property type="molecule type" value="Genomic_DNA"/>
</dbReference>
<reference evidence="1 2" key="2">
    <citation type="journal article" date="2022" name="Mol. Ecol. Resour.">
        <title>The genomes of chicory, endive, great burdock and yacon provide insights into Asteraceae paleo-polyploidization history and plant inulin production.</title>
        <authorList>
            <person name="Fan W."/>
            <person name="Wang S."/>
            <person name="Wang H."/>
            <person name="Wang A."/>
            <person name="Jiang F."/>
            <person name="Liu H."/>
            <person name="Zhao H."/>
            <person name="Xu D."/>
            <person name="Zhang Y."/>
        </authorList>
    </citation>
    <scope>NUCLEOTIDE SEQUENCE [LARGE SCALE GENOMIC DNA]</scope>
    <source>
        <strain evidence="2">cv. Yunnan</strain>
        <tissue evidence="1">Leaves</tissue>
    </source>
</reference>
<accession>A0ACB8YVY5</accession>